<accession>A0ABP9FBQ8</accession>
<evidence type="ECO:0000313" key="3">
    <source>
        <dbReference type="Proteomes" id="UP001499988"/>
    </source>
</evidence>
<comment type="caution">
    <text evidence="2">The sequence shown here is derived from an EMBL/GenBank/DDBJ whole genome shotgun (WGS) entry which is preliminary data.</text>
</comment>
<dbReference type="RefSeq" id="WP_345336675.1">
    <property type="nucleotide sequence ID" value="NZ_BAABJZ010000099.1"/>
</dbReference>
<keyword evidence="3" id="KW-1185">Reference proteome</keyword>
<evidence type="ECO:0000259" key="1">
    <source>
        <dbReference type="Pfam" id="PF02169"/>
    </source>
</evidence>
<dbReference type="Gene3D" id="3.10.28.20">
    <property type="entry name" value="Acetamidase/Formamidase-like domains"/>
    <property type="match status" value="1"/>
</dbReference>
<gene>
    <name evidence="2" type="ORF">GCM10023333_34170</name>
</gene>
<name>A0ABP9FBQ8_9GAMM</name>
<organism evidence="2 3">
    <name type="scientific">Ferrimonas pelagia</name>
    <dbReference type="NCBI Taxonomy" id="1177826"/>
    <lineage>
        <taxon>Bacteria</taxon>
        <taxon>Pseudomonadati</taxon>
        <taxon>Pseudomonadota</taxon>
        <taxon>Gammaproteobacteria</taxon>
        <taxon>Alteromonadales</taxon>
        <taxon>Ferrimonadaceae</taxon>
        <taxon>Ferrimonas</taxon>
    </lineage>
</organism>
<evidence type="ECO:0000313" key="2">
    <source>
        <dbReference type="EMBL" id="GAA4897985.1"/>
    </source>
</evidence>
<sequence length="191" mass="20674">MQKTIFLPIIFSGLLWGCSSNQDTVLQCTFPDAADQAAPAWVCDESLKGYALTGVGFAKQNPAGIGFMKDVASNDARVKMAQAFRTQVAAVFRQSVSVTGSDGDDATETLIESASRNVTEQALSGTRVIKSRTSPSGAMYVLIGMSDADYERTLKNAISVSKTKDSELWQRFKEEKAIESLEALMGRTNKL</sequence>
<reference evidence="3" key="1">
    <citation type="journal article" date="2019" name="Int. J. Syst. Evol. Microbiol.">
        <title>The Global Catalogue of Microorganisms (GCM) 10K type strain sequencing project: providing services to taxonomists for standard genome sequencing and annotation.</title>
        <authorList>
            <consortium name="The Broad Institute Genomics Platform"/>
            <consortium name="The Broad Institute Genome Sequencing Center for Infectious Disease"/>
            <person name="Wu L."/>
            <person name="Ma J."/>
        </authorList>
    </citation>
    <scope>NUCLEOTIDE SEQUENCE [LARGE SCALE GENOMIC DNA]</scope>
    <source>
        <strain evidence="3">JCM 18401</strain>
    </source>
</reference>
<feature type="domain" description="Lipoprotein LPP20-like" evidence="1">
    <location>
        <begin position="39"/>
        <end position="144"/>
    </location>
</feature>
<protein>
    <recommendedName>
        <fullName evidence="1">Lipoprotein LPP20-like domain-containing protein</fullName>
    </recommendedName>
</protein>
<dbReference type="Pfam" id="PF02169">
    <property type="entry name" value="LPP20"/>
    <property type="match status" value="1"/>
</dbReference>
<dbReference type="EMBL" id="BAABJZ010000099">
    <property type="protein sequence ID" value="GAA4897985.1"/>
    <property type="molecule type" value="Genomic_DNA"/>
</dbReference>
<proteinExistence type="predicted"/>
<dbReference type="Proteomes" id="UP001499988">
    <property type="component" value="Unassembled WGS sequence"/>
</dbReference>
<dbReference type="InterPro" id="IPR024952">
    <property type="entry name" value="LPP20-like_dom"/>
</dbReference>